<accession>A0A3N2Q040</accession>
<dbReference type="EMBL" id="ML119053">
    <property type="protein sequence ID" value="ROT39975.1"/>
    <property type="molecule type" value="Genomic_DNA"/>
</dbReference>
<dbReference type="RefSeq" id="XP_028467781.1">
    <property type="nucleotide sequence ID" value="XM_028607952.1"/>
</dbReference>
<evidence type="ECO:0000256" key="1">
    <source>
        <dbReference type="SAM" id="MobiDB-lite"/>
    </source>
</evidence>
<reference evidence="2 3" key="1">
    <citation type="journal article" date="2018" name="Mol. Ecol.">
        <title>The obligate alkalophilic soda-lake fungus Sodiomyces alkalinus has shifted to a protein diet.</title>
        <authorList>
            <person name="Grum-Grzhimaylo A.A."/>
            <person name="Falkoski D.L."/>
            <person name="van den Heuvel J."/>
            <person name="Valero-Jimenez C.A."/>
            <person name="Min B."/>
            <person name="Choi I.G."/>
            <person name="Lipzen A."/>
            <person name="Daum C.G."/>
            <person name="Aanen D.K."/>
            <person name="Tsang A."/>
            <person name="Henrissat B."/>
            <person name="Bilanenko E.N."/>
            <person name="de Vries R.P."/>
            <person name="van Kan J.A.L."/>
            <person name="Grigoriev I.V."/>
            <person name="Debets A.J.M."/>
        </authorList>
    </citation>
    <scope>NUCLEOTIDE SEQUENCE [LARGE SCALE GENOMIC DNA]</scope>
    <source>
        <strain evidence="2 3">F11</strain>
    </source>
</reference>
<feature type="region of interest" description="Disordered" evidence="1">
    <location>
        <begin position="1"/>
        <end position="20"/>
    </location>
</feature>
<gene>
    <name evidence="2" type="ORF">SODALDRAFT_274751</name>
</gene>
<name>A0A3N2Q040_SODAK</name>
<feature type="compositionally biased region" description="Acidic residues" evidence="1">
    <location>
        <begin position="107"/>
        <end position="121"/>
    </location>
</feature>
<feature type="compositionally biased region" description="Polar residues" evidence="1">
    <location>
        <begin position="128"/>
        <end position="138"/>
    </location>
</feature>
<dbReference type="AlphaFoldDB" id="A0A3N2Q040"/>
<dbReference type="STRING" id="1314773.A0A3N2Q040"/>
<dbReference type="Proteomes" id="UP000272025">
    <property type="component" value="Unassembled WGS sequence"/>
</dbReference>
<dbReference type="GeneID" id="39576430"/>
<sequence>MPDLAGEDGPQAGCDAHLDVKSQDRDIGIVTRGSRVDSLGKADEEPTRIAVTTAFPNPSSNPVSPGPSSPPLEQARDPDFVPPARPSSTPFLYPEHRDATCCRPLSSDDDEPATAQQDDETAVPSPADPSQKNGSLNNLPPEIVEVILDHLFGYRVSANSKSSLHMHSVTKSWNTALRHARRKEVSSLALVSPSWRVLVQQRLFRHLKLRATTDYLGMAALFLTNRPYLRSYVKHVELWFPVFQPRHGPLTSNGPIHLPFPFPPPRNNNQGATETYLRTTANCTLEEALIFVLSVLPSAIVLTLEGGERKKAPKVVHTSWAKPDESYLPVLPGVRTLVTKGQWNLLRTDEDFKAILSSLPNLAEWHGSYSKPKSKSYLSMYRALPMLPAHLTSLHLNLESDYRRELSCPAFFMKVSSKIHFCLGLAEATLPLERLSYTGRVCKVFFLALAARSDPRMSKIKSIDITVKNCCRNSHQYHDSGSGIQDMQFISSFELLVVAAIRALSKLPRLEYLRIRFIDLDSPVPPLNPYFLLRGNTCWGVWSDFILTELHKARPTAQFEELSDSFGEIGYNKEGRLVISTAPTSKSQFRSLKLANYALLSGSIAGAS</sequence>
<proteinExistence type="predicted"/>
<evidence type="ECO:0000313" key="3">
    <source>
        <dbReference type="Proteomes" id="UP000272025"/>
    </source>
</evidence>
<protein>
    <submittedName>
        <fullName evidence="2">Uncharacterized protein</fullName>
    </submittedName>
</protein>
<dbReference type="OrthoDB" id="5281682at2759"/>
<evidence type="ECO:0000313" key="2">
    <source>
        <dbReference type="EMBL" id="ROT39975.1"/>
    </source>
</evidence>
<organism evidence="2 3">
    <name type="scientific">Sodiomyces alkalinus (strain CBS 110278 / VKM F-3762 / F11)</name>
    <name type="common">Alkaliphilic filamentous fungus</name>
    <dbReference type="NCBI Taxonomy" id="1314773"/>
    <lineage>
        <taxon>Eukaryota</taxon>
        <taxon>Fungi</taxon>
        <taxon>Dikarya</taxon>
        <taxon>Ascomycota</taxon>
        <taxon>Pezizomycotina</taxon>
        <taxon>Sordariomycetes</taxon>
        <taxon>Hypocreomycetidae</taxon>
        <taxon>Glomerellales</taxon>
        <taxon>Plectosphaerellaceae</taxon>
        <taxon>Sodiomyces</taxon>
    </lineage>
</organism>
<feature type="compositionally biased region" description="Basic and acidic residues" evidence="1">
    <location>
        <begin position="34"/>
        <end position="47"/>
    </location>
</feature>
<feature type="region of interest" description="Disordered" evidence="1">
    <location>
        <begin position="29"/>
        <end position="138"/>
    </location>
</feature>
<keyword evidence="3" id="KW-1185">Reference proteome</keyword>